<dbReference type="InterPro" id="IPR044974">
    <property type="entry name" value="Disease_R_plants"/>
</dbReference>
<dbReference type="SUPFAM" id="SSF52200">
    <property type="entry name" value="Toll/Interleukin receptor TIR domain"/>
    <property type="match status" value="1"/>
</dbReference>
<dbReference type="Gene3D" id="1.10.8.430">
    <property type="entry name" value="Helical domain of apoptotic protease-activating factors"/>
    <property type="match status" value="1"/>
</dbReference>
<dbReference type="PRINTS" id="PR00364">
    <property type="entry name" value="DISEASERSIST"/>
</dbReference>
<keyword evidence="1" id="KW-0433">Leucine-rich repeat</keyword>
<dbReference type="InterPro" id="IPR035897">
    <property type="entry name" value="Toll_tir_struct_dom_sf"/>
</dbReference>
<gene>
    <name evidence="6" type="ORF">Fmac_028303</name>
</gene>
<dbReference type="GO" id="GO:0006952">
    <property type="term" value="P:defense response"/>
    <property type="evidence" value="ECO:0007669"/>
    <property type="project" value="UniProtKB-KW"/>
</dbReference>
<evidence type="ECO:0000259" key="5">
    <source>
        <dbReference type="PROSITE" id="PS50104"/>
    </source>
</evidence>
<name>A0ABD1L738_9FABA</name>
<dbReference type="SUPFAM" id="SSF52540">
    <property type="entry name" value="P-loop containing nucleoside triphosphate hydrolases"/>
    <property type="match status" value="1"/>
</dbReference>
<dbReference type="SMART" id="SM00255">
    <property type="entry name" value="TIR"/>
    <property type="match status" value="1"/>
</dbReference>
<dbReference type="InterPro" id="IPR032675">
    <property type="entry name" value="LRR_dom_sf"/>
</dbReference>
<feature type="domain" description="TIR" evidence="5">
    <location>
        <begin position="17"/>
        <end position="186"/>
    </location>
</feature>
<protein>
    <recommendedName>
        <fullName evidence="5">TIR domain-containing protein</fullName>
    </recommendedName>
</protein>
<evidence type="ECO:0000313" key="6">
    <source>
        <dbReference type="EMBL" id="KAL2319334.1"/>
    </source>
</evidence>
<evidence type="ECO:0000256" key="1">
    <source>
        <dbReference type="ARBA" id="ARBA00022614"/>
    </source>
</evidence>
<reference evidence="6 7" key="1">
    <citation type="submission" date="2024-08" db="EMBL/GenBank/DDBJ databases">
        <title>Insights into the chromosomal genome structure of Flemingia macrophylla.</title>
        <authorList>
            <person name="Ding Y."/>
            <person name="Zhao Y."/>
            <person name="Bi W."/>
            <person name="Wu M."/>
            <person name="Zhao G."/>
            <person name="Gong Y."/>
            <person name="Li W."/>
            <person name="Zhang P."/>
        </authorList>
    </citation>
    <scope>NUCLEOTIDE SEQUENCE [LARGE SCALE GENOMIC DNA]</scope>
    <source>
        <strain evidence="6">DYQJB</strain>
        <tissue evidence="6">Leaf</tissue>
    </source>
</reference>
<keyword evidence="4" id="KW-0520">NAD</keyword>
<keyword evidence="2" id="KW-0677">Repeat</keyword>
<dbReference type="PANTHER" id="PTHR11017">
    <property type="entry name" value="LEUCINE-RICH REPEAT-CONTAINING PROTEIN"/>
    <property type="match status" value="1"/>
</dbReference>
<dbReference type="Gene3D" id="3.80.10.10">
    <property type="entry name" value="Ribonuclease Inhibitor"/>
    <property type="match status" value="1"/>
</dbReference>
<dbReference type="PROSITE" id="PS50104">
    <property type="entry name" value="TIR"/>
    <property type="match status" value="1"/>
</dbReference>
<dbReference type="InterPro" id="IPR027417">
    <property type="entry name" value="P-loop_NTPase"/>
</dbReference>
<sequence>MEFGSCSSSFSRSKPKWEYDVVISFGGEDMWRNFVSHLHSALIEAKVKTFLDEENRVKGMQLEEQLRAIEGSQIAIVVFSKTSAESTWCLDELDKIMECHETYGRSVVPVFYEIEPSDVRHLKGEFGKALKEAAQKRFSGGHPESGLSRWSRALTKVANLPGWVESDFKNDAELVEQIVINVLKKLEHKVLPITVFPVGLEFRVQNVIARIGDQSNKVSILGIWGMGGLGKTTTAKVLYNQIHDRFMDKSFIANIRQVCERDSRGHVRLQELLLSDVLKIKVKIPSVGMGTTIIENRLAGKRALIVLDDVNEFGQLKALCGNRKWIGQGSVIIITTRDAHLLKRFGVDYVYQMPEMDENESVELFSWHAFGEAKPRDDFHELARNVVAYCGGLPLALEVLGSYLFQKTKEEWKNVSSKLEIIPDHHVQEKLRISFEDLHNQMEKDIFLDICCFFIGKDRDYVTEILNGCGLHADFGIEVLKERSLLKVEKNNKLGMHPLLRDMGREIIRENSRNEPGKRSRLWFHEDVVEVLTKNTGTKAIEGLTLKLNLTKGGCFKVDAFEEMKSLRLLRLDHVKLHGDFGYISKQLRWIYWNGFPLEYIPNNFYLEGVIVIDLKHSNLRLVWKDPQVLQCLKILNLSHSKYLIETPDFSKLPSLEKLILKDCTSLCKIHQSIGDLHNLQLINLKDCTSLSFLPREIYMLKSLKTLNISGCSRIDKLEEYIAHMESLTILITENTAGKQVPFSIV</sequence>
<dbReference type="InterPro" id="IPR002182">
    <property type="entry name" value="NB-ARC"/>
</dbReference>
<dbReference type="InterPro" id="IPR036390">
    <property type="entry name" value="WH_DNA-bd_sf"/>
</dbReference>
<dbReference type="EMBL" id="JBGMDY010000010">
    <property type="protein sequence ID" value="KAL2319334.1"/>
    <property type="molecule type" value="Genomic_DNA"/>
</dbReference>
<dbReference type="AlphaFoldDB" id="A0ABD1L738"/>
<dbReference type="SUPFAM" id="SSF46785">
    <property type="entry name" value="Winged helix' DNA-binding domain"/>
    <property type="match status" value="1"/>
</dbReference>
<accession>A0ABD1L738</accession>
<keyword evidence="3" id="KW-0611">Plant defense</keyword>
<evidence type="ECO:0000256" key="2">
    <source>
        <dbReference type="ARBA" id="ARBA00022737"/>
    </source>
</evidence>
<dbReference type="PANTHER" id="PTHR11017:SF560">
    <property type="entry name" value="RESISTANCE PROTEIN (TIR-NBS-LRR CLASS), PUTATIVE-RELATED"/>
    <property type="match status" value="1"/>
</dbReference>
<dbReference type="FunFam" id="3.40.50.10140:FF:000007">
    <property type="entry name" value="Disease resistance protein (TIR-NBS-LRR class)"/>
    <property type="match status" value="1"/>
</dbReference>
<evidence type="ECO:0000313" key="7">
    <source>
        <dbReference type="Proteomes" id="UP001603857"/>
    </source>
</evidence>
<dbReference type="InterPro" id="IPR058192">
    <property type="entry name" value="WHD_ROQ1-like"/>
</dbReference>
<dbReference type="InterPro" id="IPR042197">
    <property type="entry name" value="Apaf_helical"/>
</dbReference>
<dbReference type="Gene3D" id="3.40.50.10140">
    <property type="entry name" value="Toll/interleukin-1 receptor homology (TIR) domain"/>
    <property type="match status" value="1"/>
</dbReference>
<dbReference type="Pfam" id="PF01582">
    <property type="entry name" value="TIR"/>
    <property type="match status" value="1"/>
</dbReference>
<dbReference type="SUPFAM" id="SSF52058">
    <property type="entry name" value="L domain-like"/>
    <property type="match status" value="1"/>
</dbReference>
<comment type="caution">
    <text evidence="6">The sequence shown here is derived from an EMBL/GenBank/DDBJ whole genome shotgun (WGS) entry which is preliminary data.</text>
</comment>
<dbReference type="Proteomes" id="UP001603857">
    <property type="component" value="Unassembled WGS sequence"/>
</dbReference>
<dbReference type="Pfam" id="PF23282">
    <property type="entry name" value="WHD_ROQ1"/>
    <property type="match status" value="1"/>
</dbReference>
<evidence type="ECO:0000256" key="3">
    <source>
        <dbReference type="ARBA" id="ARBA00022821"/>
    </source>
</evidence>
<keyword evidence="7" id="KW-1185">Reference proteome</keyword>
<evidence type="ECO:0000256" key="4">
    <source>
        <dbReference type="ARBA" id="ARBA00023027"/>
    </source>
</evidence>
<dbReference type="InterPro" id="IPR000157">
    <property type="entry name" value="TIR_dom"/>
</dbReference>
<proteinExistence type="predicted"/>
<organism evidence="6 7">
    <name type="scientific">Flemingia macrophylla</name>
    <dbReference type="NCBI Taxonomy" id="520843"/>
    <lineage>
        <taxon>Eukaryota</taxon>
        <taxon>Viridiplantae</taxon>
        <taxon>Streptophyta</taxon>
        <taxon>Embryophyta</taxon>
        <taxon>Tracheophyta</taxon>
        <taxon>Spermatophyta</taxon>
        <taxon>Magnoliopsida</taxon>
        <taxon>eudicotyledons</taxon>
        <taxon>Gunneridae</taxon>
        <taxon>Pentapetalae</taxon>
        <taxon>rosids</taxon>
        <taxon>fabids</taxon>
        <taxon>Fabales</taxon>
        <taxon>Fabaceae</taxon>
        <taxon>Papilionoideae</taxon>
        <taxon>50 kb inversion clade</taxon>
        <taxon>NPAAA clade</taxon>
        <taxon>indigoferoid/millettioid clade</taxon>
        <taxon>Phaseoleae</taxon>
        <taxon>Flemingia</taxon>
    </lineage>
</organism>
<dbReference type="Pfam" id="PF00931">
    <property type="entry name" value="NB-ARC"/>
    <property type="match status" value="1"/>
</dbReference>
<dbReference type="Gene3D" id="3.40.50.300">
    <property type="entry name" value="P-loop containing nucleotide triphosphate hydrolases"/>
    <property type="match status" value="1"/>
</dbReference>